<dbReference type="InterPro" id="IPR008257">
    <property type="entry name" value="Pept_M19"/>
</dbReference>
<gene>
    <name evidence="2" type="ORF">HQ497_13105</name>
</gene>
<evidence type="ECO:0000313" key="3">
    <source>
        <dbReference type="Proteomes" id="UP000754644"/>
    </source>
</evidence>
<dbReference type="Pfam" id="PF01244">
    <property type="entry name" value="Peptidase_M19"/>
    <property type="match status" value="1"/>
</dbReference>
<name>A0A972W0Y2_9GAMM</name>
<dbReference type="PROSITE" id="PS51257">
    <property type="entry name" value="PROKAR_LIPOPROTEIN"/>
    <property type="match status" value="1"/>
</dbReference>
<dbReference type="SUPFAM" id="SSF51556">
    <property type="entry name" value="Metallo-dependent hydrolases"/>
    <property type="match status" value="1"/>
</dbReference>
<reference evidence="2" key="1">
    <citation type="submission" date="2020-05" db="EMBL/GenBank/DDBJ databases">
        <title>Sulfur intermediates as new biogeochemical hubs in an aquatic model microbial ecosystem.</title>
        <authorList>
            <person name="Vigneron A."/>
        </authorList>
    </citation>
    <scope>NUCLEOTIDE SEQUENCE</scope>
    <source>
        <strain evidence="2">Bin.250</strain>
    </source>
</reference>
<protein>
    <submittedName>
        <fullName evidence="2">Membrane dipeptidase</fullName>
    </submittedName>
</protein>
<sequence length="428" mass="45104">MIQTCKYLLASAALLTLAACGPASTEPSNVDLANVDATAITAEAIHAHALVLDAHADIEIPGKESRYVGTDGLSKVAPDKMRAGGVDAVVMSVAVGPGPRDADGYAVARALADEKLSAVKALVADPENNLVLARSADELVQAHADGKGALILGLQNARILGAEVSALDDFYAAGVRVFALTHMGHNDFADSSRPIYNSAVGAHEVEAEHGGLSELGRLAIQRINALGGIVDISQLSKAAALQVLALSTTPVIASHSNVWHLSNVSRNLTDEEIDLIGENGGVIHIAPFRGYLFDSSNKELDGLIRVARQEAGIEEDYYYPFELYWEIDDAAVQTKFLSTVSELLGPGSMDDVLNHIDYVAQRIGVDHVGIGTDFNHGSGITGFDDASEALNVTKGLLARGYSQQDIEKIWGGNFIRVFAAAAEGALSK</sequence>
<dbReference type="EMBL" id="JABMOJ010000494">
    <property type="protein sequence ID" value="NQV66292.1"/>
    <property type="molecule type" value="Genomic_DNA"/>
</dbReference>
<dbReference type="PROSITE" id="PS51365">
    <property type="entry name" value="RENAL_DIPEPTIDASE_2"/>
    <property type="match status" value="1"/>
</dbReference>
<evidence type="ECO:0000256" key="1">
    <source>
        <dbReference type="SAM" id="SignalP"/>
    </source>
</evidence>
<dbReference type="PANTHER" id="PTHR10443">
    <property type="entry name" value="MICROSOMAL DIPEPTIDASE"/>
    <property type="match status" value="1"/>
</dbReference>
<evidence type="ECO:0000313" key="2">
    <source>
        <dbReference type="EMBL" id="NQV66292.1"/>
    </source>
</evidence>
<dbReference type="AlphaFoldDB" id="A0A972W0Y2"/>
<dbReference type="Proteomes" id="UP000754644">
    <property type="component" value="Unassembled WGS sequence"/>
</dbReference>
<comment type="caution">
    <text evidence="2">The sequence shown here is derived from an EMBL/GenBank/DDBJ whole genome shotgun (WGS) entry which is preliminary data.</text>
</comment>
<dbReference type="Gene3D" id="3.20.20.140">
    <property type="entry name" value="Metal-dependent hydrolases"/>
    <property type="match status" value="1"/>
</dbReference>
<dbReference type="PANTHER" id="PTHR10443:SF12">
    <property type="entry name" value="DIPEPTIDASE"/>
    <property type="match status" value="1"/>
</dbReference>
<dbReference type="GO" id="GO:0070573">
    <property type="term" value="F:metallodipeptidase activity"/>
    <property type="evidence" value="ECO:0007669"/>
    <property type="project" value="InterPro"/>
</dbReference>
<dbReference type="GO" id="GO:0006508">
    <property type="term" value="P:proteolysis"/>
    <property type="evidence" value="ECO:0007669"/>
    <property type="project" value="InterPro"/>
</dbReference>
<keyword evidence="1" id="KW-0732">Signal</keyword>
<proteinExistence type="predicted"/>
<dbReference type="InterPro" id="IPR032466">
    <property type="entry name" value="Metal_Hydrolase"/>
</dbReference>
<accession>A0A972W0Y2</accession>
<dbReference type="Gene3D" id="1.10.287.650">
    <property type="entry name" value="L27 domain"/>
    <property type="match status" value="1"/>
</dbReference>
<feature type="signal peptide" evidence="1">
    <location>
        <begin position="1"/>
        <end position="25"/>
    </location>
</feature>
<organism evidence="2 3">
    <name type="scientific">SAR86 cluster bacterium</name>
    <dbReference type="NCBI Taxonomy" id="2030880"/>
    <lineage>
        <taxon>Bacteria</taxon>
        <taxon>Pseudomonadati</taxon>
        <taxon>Pseudomonadota</taxon>
        <taxon>Gammaproteobacteria</taxon>
        <taxon>SAR86 cluster</taxon>
    </lineage>
</organism>
<feature type="chain" id="PRO_5037402082" evidence="1">
    <location>
        <begin position="26"/>
        <end position="428"/>
    </location>
</feature>